<dbReference type="GO" id="GO:0008233">
    <property type="term" value="F:peptidase activity"/>
    <property type="evidence" value="ECO:0007669"/>
    <property type="project" value="UniProtKB-KW"/>
</dbReference>
<keyword evidence="2" id="KW-0808">Transferase</keyword>
<evidence type="ECO:0000256" key="1">
    <source>
        <dbReference type="ARBA" id="ARBA00022670"/>
    </source>
</evidence>
<evidence type="ECO:0000256" key="3">
    <source>
        <dbReference type="ARBA" id="ARBA00022695"/>
    </source>
</evidence>
<dbReference type="InterPro" id="IPR043502">
    <property type="entry name" value="DNA/RNA_pol_sf"/>
</dbReference>
<dbReference type="GO" id="GO:0004519">
    <property type="term" value="F:endonuclease activity"/>
    <property type="evidence" value="ECO:0007669"/>
    <property type="project" value="UniProtKB-KW"/>
</dbReference>
<evidence type="ECO:0000256" key="5">
    <source>
        <dbReference type="ARBA" id="ARBA00022759"/>
    </source>
</evidence>
<dbReference type="InterPro" id="IPR043128">
    <property type="entry name" value="Rev_trsase/Diguanyl_cyclase"/>
</dbReference>
<reference evidence="9" key="1">
    <citation type="submission" date="2015-10" db="EMBL/GenBank/DDBJ databases">
        <authorList>
            <person name="Martinez-Garcia P.J."/>
            <person name="Crepeau M.W."/>
            <person name="Puiu D."/>
            <person name="Gonzalez-Ibeas D."/>
            <person name="Whalen J."/>
            <person name="Stevens K."/>
            <person name="Paul R."/>
            <person name="Butterfield T."/>
            <person name="Britton M."/>
            <person name="Reagan R."/>
            <person name="Chakraborty S."/>
            <person name="Walawage S.L."/>
            <person name="Vasquez-Gross H.A."/>
            <person name="Cardeno C."/>
            <person name="Famula R."/>
            <person name="Pratt K."/>
            <person name="Kuruganti S."/>
            <person name="Aradhya M.K."/>
            <person name="Leslie C.A."/>
            <person name="Dandekar A.M."/>
            <person name="Salzberg S.L."/>
            <person name="Wegrzyn J.L."/>
            <person name="Langley C.H."/>
            <person name="Neale D.B."/>
        </authorList>
    </citation>
    <scope>NUCLEOTIDE SEQUENCE</scope>
    <source>
        <tissue evidence="9">Leaves</tissue>
    </source>
</reference>
<comment type="caution">
    <text evidence="9">The sequence shown here is derived from an EMBL/GenBank/DDBJ whole genome shotgun (WGS) entry which is preliminary data.</text>
</comment>
<dbReference type="Gramene" id="Jr09_01620_p1">
    <property type="protein sequence ID" value="cds.Jr09_01620_p1"/>
    <property type="gene ID" value="Jr09_01620"/>
</dbReference>
<dbReference type="PANTHER" id="PTHR24559">
    <property type="entry name" value="TRANSPOSON TY3-I GAG-POL POLYPROTEIN"/>
    <property type="match status" value="1"/>
</dbReference>
<protein>
    <recommendedName>
        <fullName evidence="8">Reverse transcriptase domain-containing protein</fullName>
    </recommendedName>
</protein>
<evidence type="ECO:0000313" key="9">
    <source>
        <dbReference type="EMBL" id="KAF5459717.1"/>
    </source>
</evidence>
<keyword evidence="3" id="KW-0548">Nucleotidyltransferase</keyword>
<dbReference type="Gene3D" id="3.10.10.10">
    <property type="entry name" value="HIV Type 1 Reverse Transcriptase, subunit A, domain 1"/>
    <property type="match status" value="1"/>
</dbReference>
<evidence type="ECO:0000256" key="7">
    <source>
        <dbReference type="ARBA" id="ARBA00022918"/>
    </source>
</evidence>
<keyword evidence="1" id="KW-0645">Protease</keyword>
<dbReference type="GO" id="GO:0006508">
    <property type="term" value="P:proteolysis"/>
    <property type="evidence" value="ECO:0007669"/>
    <property type="project" value="UniProtKB-KW"/>
</dbReference>
<dbReference type="PANTHER" id="PTHR24559:SF444">
    <property type="entry name" value="REVERSE TRANSCRIPTASE DOMAIN-CONTAINING PROTEIN"/>
    <property type="match status" value="1"/>
</dbReference>
<name>A0A833UNU5_JUGRE</name>
<organism evidence="9 10">
    <name type="scientific">Juglans regia</name>
    <name type="common">English walnut</name>
    <dbReference type="NCBI Taxonomy" id="51240"/>
    <lineage>
        <taxon>Eukaryota</taxon>
        <taxon>Viridiplantae</taxon>
        <taxon>Streptophyta</taxon>
        <taxon>Embryophyta</taxon>
        <taxon>Tracheophyta</taxon>
        <taxon>Spermatophyta</taxon>
        <taxon>Magnoliopsida</taxon>
        <taxon>eudicotyledons</taxon>
        <taxon>Gunneridae</taxon>
        <taxon>Pentapetalae</taxon>
        <taxon>rosids</taxon>
        <taxon>fabids</taxon>
        <taxon>Fagales</taxon>
        <taxon>Juglandaceae</taxon>
        <taxon>Juglans</taxon>
    </lineage>
</organism>
<dbReference type="CDD" id="cd01647">
    <property type="entry name" value="RT_LTR"/>
    <property type="match status" value="1"/>
</dbReference>
<dbReference type="EMBL" id="LIHL02000009">
    <property type="protein sequence ID" value="KAF5459717.1"/>
    <property type="molecule type" value="Genomic_DNA"/>
</dbReference>
<dbReference type="AlphaFoldDB" id="A0A833UNU5"/>
<evidence type="ECO:0000256" key="4">
    <source>
        <dbReference type="ARBA" id="ARBA00022722"/>
    </source>
</evidence>
<dbReference type="InterPro" id="IPR000477">
    <property type="entry name" value="RT_dom"/>
</dbReference>
<dbReference type="Proteomes" id="UP000619265">
    <property type="component" value="Unassembled WGS sequence"/>
</dbReference>
<dbReference type="Gene3D" id="3.30.70.270">
    <property type="match status" value="2"/>
</dbReference>
<evidence type="ECO:0000259" key="8">
    <source>
        <dbReference type="Pfam" id="PF00078"/>
    </source>
</evidence>
<feature type="domain" description="Reverse transcriptase" evidence="8">
    <location>
        <begin position="12"/>
        <end position="103"/>
    </location>
</feature>
<dbReference type="InterPro" id="IPR053134">
    <property type="entry name" value="RNA-dir_DNA_polymerase"/>
</dbReference>
<evidence type="ECO:0000256" key="2">
    <source>
        <dbReference type="ARBA" id="ARBA00022679"/>
    </source>
</evidence>
<accession>A0A833UNU5</accession>
<dbReference type="Pfam" id="PF00078">
    <property type="entry name" value="RVT_1"/>
    <property type="match status" value="1"/>
</dbReference>
<keyword evidence="4" id="KW-0540">Nuclease</keyword>
<dbReference type="GO" id="GO:0003964">
    <property type="term" value="F:RNA-directed DNA polymerase activity"/>
    <property type="evidence" value="ECO:0007669"/>
    <property type="project" value="UniProtKB-KW"/>
</dbReference>
<keyword evidence="7" id="KW-0695">RNA-directed DNA polymerase</keyword>
<evidence type="ECO:0000313" key="10">
    <source>
        <dbReference type="Proteomes" id="UP000619265"/>
    </source>
</evidence>
<evidence type="ECO:0000256" key="6">
    <source>
        <dbReference type="ARBA" id="ARBA00022801"/>
    </source>
</evidence>
<proteinExistence type="predicted"/>
<dbReference type="FunFam" id="3.10.10.10:FF:000007">
    <property type="entry name" value="Retrovirus-related Pol polyprotein from transposon 17.6-like Protein"/>
    <property type="match status" value="1"/>
</dbReference>
<reference evidence="9" key="2">
    <citation type="submission" date="2020-03" db="EMBL/GenBank/DDBJ databases">
        <title>Walnut 2.0.</title>
        <authorList>
            <person name="Marrano A."/>
            <person name="Britton M."/>
            <person name="Zimin A.V."/>
            <person name="Zaini P.A."/>
            <person name="Workman R."/>
            <person name="Puiu D."/>
            <person name="Bianco L."/>
            <person name="Allen B.J."/>
            <person name="Troggio M."/>
            <person name="Leslie C.A."/>
            <person name="Timp W."/>
            <person name="Dendekar A."/>
            <person name="Salzberg S.L."/>
            <person name="Neale D.B."/>
        </authorList>
    </citation>
    <scope>NUCLEOTIDE SEQUENCE</scope>
    <source>
        <tissue evidence="9">Leaves</tissue>
    </source>
</reference>
<keyword evidence="5" id="KW-0255">Endonuclease</keyword>
<keyword evidence="6" id="KW-0378">Hydrolase</keyword>
<sequence length="153" mass="18084">MVTIKNKYSLLRINDLLDQLQGESLFSMVDLRSGYHQLKIREHDIPKTAFRTRYRHYEFLVMPFTLTNALATFMDMMSRVFRPYRDSFVFIFIDDIMIYSRRHVISNQGVAVDPSKIEVVVNWKCPINVHEIQSFLGLAGYYQRFVEGFSKLS</sequence>
<gene>
    <name evidence="9" type="ORF">F2P56_019639</name>
</gene>
<dbReference type="SUPFAM" id="SSF56672">
    <property type="entry name" value="DNA/RNA polymerases"/>
    <property type="match status" value="1"/>
</dbReference>